<accession>K3WT11</accession>
<dbReference type="Proteomes" id="UP000019132">
    <property type="component" value="Unassembled WGS sequence"/>
</dbReference>
<dbReference type="VEuPathDB" id="FungiDB:PYU1_G008089"/>
<keyword evidence="1" id="KW-0812">Transmembrane</keyword>
<reference evidence="2" key="3">
    <citation type="submission" date="2015-02" db="UniProtKB">
        <authorList>
            <consortium name="EnsemblProtists"/>
        </authorList>
    </citation>
    <scope>IDENTIFICATION</scope>
    <source>
        <strain evidence="2">DAOM BR144</strain>
    </source>
</reference>
<keyword evidence="1" id="KW-0472">Membrane</keyword>
<reference evidence="3" key="1">
    <citation type="journal article" date="2010" name="Genome Biol.">
        <title>Genome sequence of the necrotrophic plant pathogen Pythium ultimum reveals original pathogenicity mechanisms and effector repertoire.</title>
        <authorList>
            <person name="Levesque C.A."/>
            <person name="Brouwer H."/>
            <person name="Cano L."/>
            <person name="Hamilton J.P."/>
            <person name="Holt C."/>
            <person name="Huitema E."/>
            <person name="Raffaele S."/>
            <person name="Robideau G.P."/>
            <person name="Thines M."/>
            <person name="Win J."/>
            <person name="Zerillo M.M."/>
            <person name="Beakes G.W."/>
            <person name="Boore J.L."/>
            <person name="Busam D."/>
            <person name="Dumas B."/>
            <person name="Ferriera S."/>
            <person name="Fuerstenberg S.I."/>
            <person name="Gachon C.M."/>
            <person name="Gaulin E."/>
            <person name="Govers F."/>
            <person name="Grenville-Briggs L."/>
            <person name="Horner N."/>
            <person name="Hostetler J."/>
            <person name="Jiang R.H."/>
            <person name="Johnson J."/>
            <person name="Krajaejun T."/>
            <person name="Lin H."/>
            <person name="Meijer H.J."/>
            <person name="Moore B."/>
            <person name="Morris P."/>
            <person name="Phuntmart V."/>
            <person name="Puiu D."/>
            <person name="Shetty J."/>
            <person name="Stajich J.E."/>
            <person name="Tripathy S."/>
            <person name="Wawra S."/>
            <person name="van West P."/>
            <person name="Whitty B.R."/>
            <person name="Coutinho P.M."/>
            <person name="Henrissat B."/>
            <person name="Martin F."/>
            <person name="Thomas P.D."/>
            <person name="Tyler B.M."/>
            <person name="De Vries R.P."/>
            <person name="Kamoun S."/>
            <person name="Yandell M."/>
            <person name="Tisserat N."/>
            <person name="Buell C.R."/>
        </authorList>
    </citation>
    <scope>NUCLEOTIDE SEQUENCE</scope>
    <source>
        <strain evidence="3">DAOM:BR144</strain>
    </source>
</reference>
<keyword evidence="3" id="KW-1185">Reference proteome</keyword>
<proteinExistence type="predicted"/>
<keyword evidence="1" id="KW-1133">Transmembrane helix</keyword>
<dbReference type="eggNOG" id="ENOG502R1Z4">
    <property type="taxonomic scope" value="Eukaryota"/>
</dbReference>
<evidence type="ECO:0000256" key="1">
    <source>
        <dbReference type="SAM" id="Phobius"/>
    </source>
</evidence>
<protein>
    <submittedName>
        <fullName evidence="2">Uncharacterized protein</fullName>
    </submittedName>
</protein>
<evidence type="ECO:0000313" key="3">
    <source>
        <dbReference type="Proteomes" id="UP000019132"/>
    </source>
</evidence>
<organism evidence="2 3">
    <name type="scientific">Globisporangium ultimum (strain ATCC 200006 / CBS 805.95 / DAOM BR144)</name>
    <name type="common">Pythium ultimum</name>
    <dbReference type="NCBI Taxonomy" id="431595"/>
    <lineage>
        <taxon>Eukaryota</taxon>
        <taxon>Sar</taxon>
        <taxon>Stramenopiles</taxon>
        <taxon>Oomycota</taxon>
        <taxon>Peronosporomycetes</taxon>
        <taxon>Pythiales</taxon>
        <taxon>Pythiaceae</taxon>
        <taxon>Globisporangium</taxon>
    </lineage>
</organism>
<dbReference type="InParanoid" id="K3WT11"/>
<reference evidence="3" key="2">
    <citation type="submission" date="2010-04" db="EMBL/GenBank/DDBJ databases">
        <authorList>
            <person name="Buell R."/>
            <person name="Hamilton J."/>
            <person name="Hostetler J."/>
        </authorList>
    </citation>
    <scope>NUCLEOTIDE SEQUENCE [LARGE SCALE GENOMIC DNA]</scope>
    <source>
        <strain evidence="3">DAOM:BR144</strain>
    </source>
</reference>
<feature type="transmembrane region" description="Helical" evidence="1">
    <location>
        <begin position="214"/>
        <end position="235"/>
    </location>
</feature>
<name>K3WT11_GLOUD</name>
<feature type="transmembrane region" description="Helical" evidence="1">
    <location>
        <begin position="156"/>
        <end position="173"/>
    </location>
</feature>
<dbReference type="HOGENOM" id="CLU_038883_0_0_1"/>
<dbReference type="AlphaFoldDB" id="K3WT11"/>
<evidence type="ECO:0000313" key="2">
    <source>
        <dbReference type="EnsemblProtists" id="PYU1_T008105"/>
    </source>
</evidence>
<dbReference type="EMBL" id="GL376619">
    <property type="status" value="NOT_ANNOTATED_CDS"/>
    <property type="molecule type" value="Genomic_DNA"/>
</dbReference>
<dbReference type="EnsemblProtists" id="PYU1_T008105">
    <property type="protein sequence ID" value="PYU1_T008105"/>
    <property type="gene ID" value="PYU1_G008089"/>
</dbReference>
<sequence>MTNAAATTTSLPLLHARSSLNGTWRETPATPSSNVDYVRLPDAYVIPVEPSTSAGAQAIARKQSGRFEGNLKIPDHFNAEDYYGMFISVFILPVGVLFMYPALWVLTITNFTLARLYLAPFKKPLRVIQRTRVFHVYSAIQFVLALPALLLVTVYWLYLFVLIFPTSLLFSFLSGRYKNFQANWTLLKETRQPTGFTWNDILVGLMGSMHRHGVFEFIFFFPSVVVAVPVAKYLFTVNPFIHKLSCKYANQWTEELGLTDEQAVHSAVQSISWAAHVRPDRKVIDDHEFVAHYPLVPDCDLDGESPPRSVIGVQFTTKIVNFTKTTHNISGTGLRSHSGSRGIYVVELFFWNPCHLVTGTVEMNVQYEGSIEHAMWCFVGENYWGNRYYKTIDNLFWRYAPEAGEYFQAHGDVGTSR</sequence>
<feature type="transmembrane region" description="Helical" evidence="1">
    <location>
        <begin position="82"/>
        <end position="113"/>
    </location>
</feature>